<dbReference type="EMBL" id="LATX01001170">
    <property type="protein sequence ID" value="KTB43437.1"/>
    <property type="molecule type" value="Genomic_DNA"/>
</dbReference>
<organism evidence="5 6">
    <name type="scientific">Moniliophthora roreri</name>
    <name type="common">Frosty pod rot fungus</name>
    <name type="synonym">Monilia roreri</name>
    <dbReference type="NCBI Taxonomy" id="221103"/>
    <lineage>
        <taxon>Eukaryota</taxon>
        <taxon>Fungi</taxon>
        <taxon>Dikarya</taxon>
        <taxon>Basidiomycota</taxon>
        <taxon>Agaricomycotina</taxon>
        <taxon>Agaricomycetes</taxon>
        <taxon>Agaricomycetidae</taxon>
        <taxon>Agaricales</taxon>
        <taxon>Marasmiineae</taxon>
        <taxon>Marasmiaceae</taxon>
        <taxon>Moniliophthora</taxon>
    </lineage>
</organism>
<evidence type="ECO:0000256" key="2">
    <source>
        <dbReference type="ARBA" id="ARBA00022692"/>
    </source>
</evidence>
<name>A0A0W0G4C0_MONRR</name>
<dbReference type="AlphaFoldDB" id="A0A0W0G4C0"/>
<dbReference type="GO" id="GO:0016020">
    <property type="term" value="C:membrane"/>
    <property type="evidence" value="ECO:0007669"/>
    <property type="project" value="UniProtKB-SubCell"/>
</dbReference>
<gene>
    <name evidence="5" type="ORF">WG66_3986</name>
</gene>
<keyword evidence="4" id="KW-0472">Membrane</keyword>
<dbReference type="PANTHER" id="PTHR42723">
    <property type="entry name" value="CHLOROPHYLL SYNTHASE"/>
    <property type="match status" value="1"/>
</dbReference>
<sequence length="248" mass="27807">MSHQPGTYSNTQTTLLVAASRIMKAIVFILQTIHAFSKSDYTTTVIPVTLYGFLTSPQLPSPQTTTRLLAWIWLFLLQFCAANQMYSVEEDSVNKPYRPIPSGLISVGHTYILRWMLFPVCLYLSWDYGVLSAGVSLTVAFVFYNEFGLDSYWCSKNLLNAIDIVSWHVGAARIACNGTFASRREDDLHLQCLLLRIGHHGLLEHYPVASFISVALIWTTVHVQDFRDVAGDRAQGRSTLPIFLPVGT</sequence>
<dbReference type="InterPro" id="IPR000537">
    <property type="entry name" value="UbiA_prenyltransferase"/>
</dbReference>
<dbReference type="Gene3D" id="1.10.357.140">
    <property type="entry name" value="UbiA prenyltransferase"/>
    <property type="match status" value="1"/>
</dbReference>
<protein>
    <submittedName>
        <fullName evidence="5">Uncharacterized protein</fullName>
    </submittedName>
</protein>
<dbReference type="InterPro" id="IPR050475">
    <property type="entry name" value="Prenyltransferase_related"/>
</dbReference>
<comment type="caution">
    <text evidence="5">The sequence shown here is derived from an EMBL/GenBank/DDBJ whole genome shotgun (WGS) entry which is preliminary data.</text>
</comment>
<dbReference type="GO" id="GO:0016765">
    <property type="term" value="F:transferase activity, transferring alkyl or aryl (other than methyl) groups"/>
    <property type="evidence" value="ECO:0007669"/>
    <property type="project" value="InterPro"/>
</dbReference>
<accession>A0A0W0G4C0</accession>
<dbReference type="CDD" id="cd13965">
    <property type="entry name" value="PT_UbiA_3"/>
    <property type="match status" value="1"/>
</dbReference>
<dbReference type="eggNOG" id="ENOG502SNAR">
    <property type="taxonomic scope" value="Eukaryota"/>
</dbReference>
<evidence type="ECO:0000256" key="3">
    <source>
        <dbReference type="ARBA" id="ARBA00022989"/>
    </source>
</evidence>
<dbReference type="InterPro" id="IPR044878">
    <property type="entry name" value="UbiA_sf"/>
</dbReference>
<dbReference type="PANTHER" id="PTHR42723:SF1">
    <property type="entry name" value="CHLOROPHYLL SYNTHASE, CHLOROPLASTIC"/>
    <property type="match status" value="1"/>
</dbReference>
<keyword evidence="2" id="KW-0812">Transmembrane</keyword>
<evidence type="ECO:0000256" key="4">
    <source>
        <dbReference type="ARBA" id="ARBA00023136"/>
    </source>
</evidence>
<evidence type="ECO:0000313" key="6">
    <source>
        <dbReference type="Proteomes" id="UP000054988"/>
    </source>
</evidence>
<keyword evidence="3" id="KW-1133">Transmembrane helix</keyword>
<dbReference type="Pfam" id="PF01040">
    <property type="entry name" value="UbiA"/>
    <property type="match status" value="1"/>
</dbReference>
<evidence type="ECO:0000313" key="5">
    <source>
        <dbReference type="EMBL" id="KTB43437.1"/>
    </source>
</evidence>
<proteinExistence type="predicted"/>
<evidence type="ECO:0000256" key="1">
    <source>
        <dbReference type="ARBA" id="ARBA00004141"/>
    </source>
</evidence>
<comment type="subcellular location">
    <subcellularLocation>
        <location evidence="1">Membrane</location>
        <topology evidence="1">Multi-pass membrane protein</topology>
    </subcellularLocation>
</comment>
<reference evidence="5 6" key="1">
    <citation type="submission" date="2015-12" db="EMBL/GenBank/DDBJ databases">
        <title>Draft genome sequence of Moniliophthora roreri, the causal agent of frosty pod rot of cacao.</title>
        <authorList>
            <person name="Aime M.C."/>
            <person name="Diaz-Valderrama J.R."/>
            <person name="Kijpornyongpan T."/>
            <person name="Phillips-Mora W."/>
        </authorList>
    </citation>
    <scope>NUCLEOTIDE SEQUENCE [LARGE SCALE GENOMIC DNA]</scope>
    <source>
        <strain evidence="5 6">MCA 2952</strain>
    </source>
</reference>
<dbReference type="Proteomes" id="UP000054988">
    <property type="component" value="Unassembled WGS sequence"/>
</dbReference>